<dbReference type="EMBL" id="SWFS01000026">
    <property type="protein sequence ID" value="KAA8917591.1"/>
    <property type="molecule type" value="Genomic_DNA"/>
</dbReference>
<proteinExistence type="inferred from homology"/>
<keyword evidence="1" id="KW-0378">Hydrolase</keyword>
<evidence type="ECO:0008006" key="5">
    <source>
        <dbReference type="Google" id="ProtNLM"/>
    </source>
</evidence>
<dbReference type="AlphaFoldDB" id="A0A642VDW8"/>
<dbReference type="Gene3D" id="1.10.260.130">
    <property type="match status" value="1"/>
</dbReference>
<organism evidence="3 4">
    <name type="scientific">Trichomonascus ciferrii</name>
    <dbReference type="NCBI Taxonomy" id="44093"/>
    <lineage>
        <taxon>Eukaryota</taxon>
        <taxon>Fungi</taxon>
        <taxon>Dikarya</taxon>
        <taxon>Ascomycota</taxon>
        <taxon>Saccharomycotina</taxon>
        <taxon>Dipodascomycetes</taxon>
        <taxon>Dipodascales</taxon>
        <taxon>Trichomonascaceae</taxon>
        <taxon>Trichomonascus</taxon>
        <taxon>Trichomonascus ciferrii complex</taxon>
    </lineage>
</organism>
<dbReference type="GO" id="GO:0016042">
    <property type="term" value="P:lipid catabolic process"/>
    <property type="evidence" value="ECO:0007669"/>
    <property type="project" value="UniProtKB-UniRule"/>
</dbReference>
<evidence type="ECO:0000256" key="2">
    <source>
        <dbReference type="PIRNR" id="PIRNR029171"/>
    </source>
</evidence>
<keyword evidence="2" id="KW-0732">Signal</keyword>
<reference evidence="3" key="1">
    <citation type="journal article" date="2019" name="G3 (Bethesda)">
        <title>Genome Assemblies of Two Rare Opportunistic Yeast Pathogens: Diutina rugosa (syn. Candida rugosa) and Trichomonascus ciferrii (syn. Candida ciferrii).</title>
        <authorList>
            <person name="Mixao V."/>
            <person name="Saus E."/>
            <person name="Hansen A.P."/>
            <person name="Lass-Florl C."/>
            <person name="Gabaldon T."/>
        </authorList>
    </citation>
    <scope>NUCLEOTIDE SEQUENCE</scope>
    <source>
        <strain evidence="3">CBS 4856</strain>
    </source>
</reference>
<dbReference type="InterPro" id="IPR005152">
    <property type="entry name" value="Lipase_secreted"/>
</dbReference>
<evidence type="ECO:0000313" key="4">
    <source>
        <dbReference type="Proteomes" id="UP000761534"/>
    </source>
</evidence>
<evidence type="ECO:0000256" key="1">
    <source>
        <dbReference type="ARBA" id="ARBA00022801"/>
    </source>
</evidence>
<dbReference type="InterPro" id="IPR029058">
    <property type="entry name" value="AB_hydrolase_fold"/>
</dbReference>
<dbReference type="VEuPathDB" id="FungiDB:TRICI_000284"/>
<dbReference type="GO" id="GO:0004806">
    <property type="term" value="F:triacylglycerol lipase activity"/>
    <property type="evidence" value="ECO:0007669"/>
    <property type="project" value="UniProtKB-UniRule"/>
</dbReference>
<name>A0A642VDW8_9ASCO</name>
<dbReference type="Proteomes" id="UP000761534">
    <property type="component" value="Unassembled WGS sequence"/>
</dbReference>
<dbReference type="Gene3D" id="3.40.50.1820">
    <property type="entry name" value="alpha/beta hydrolase"/>
    <property type="match status" value="1"/>
</dbReference>
<sequence>MFVLILLMLLYTARPIWSFPISLSNDTIPVPVPPSDDPFYVPPDGFENEPIGTILRYRTVNNPGYLILRANVKETVELLYRTRNTSGAPIATVTTVLVPHNPDVSKVLSYQILEDASYINCAPSYGIQFKASPEAIVAQGEFLLMASALNEGWIVVTPDYQGPYSAFTAGYLSGYATLDSIRAVLRSGNITGIQPNSTVSMWGYSGGALATGWAAELQPEYAPELSIAGIAAGGYVPNITDVAFKVNRGPFASLVPAAIHGLSKEYSELEELINLQLVSSEADAFQSIQTQCLLQCGLAFAFQDWGKLFHNGAGFLTNPTAKRITSENSMGKHTPKAPMLIYHAVHDEISDIKNVDWVYDKYCSGGADIDFVRDLTTEHATQLVAGSAQAFNWLKDRMDGKPVKKGCRKRTLLSSAYQNGTLETFGHEIGSALMALTFQPLGRADNNNSTR</sequence>
<dbReference type="SUPFAM" id="SSF53474">
    <property type="entry name" value="alpha/beta-Hydrolases"/>
    <property type="match status" value="1"/>
</dbReference>
<evidence type="ECO:0000313" key="3">
    <source>
        <dbReference type="EMBL" id="KAA8917591.1"/>
    </source>
</evidence>
<gene>
    <name evidence="3" type="ORF">TRICI_000284</name>
</gene>
<feature type="chain" id="PRO_5025102748" description="Triacylglycerol lipase" evidence="2">
    <location>
        <begin position="19"/>
        <end position="451"/>
    </location>
</feature>
<dbReference type="PANTHER" id="PTHR34853:SF5">
    <property type="entry name" value="LIP-DOMAIN-CONTAINING PROTEIN-RELATED"/>
    <property type="match status" value="1"/>
</dbReference>
<dbReference type="PIRSF" id="PIRSF029171">
    <property type="entry name" value="Esterase_LipA"/>
    <property type="match status" value="1"/>
</dbReference>
<comment type="caution">
    <text evidence="3">The sequence shown here is derived from an EMBL/GenBank/DDBJ whole genome shotgun (WGS) entry which is preliminary data.</text>
</comment>
<keyword evidence="4" id="KW-1185">Reference proteome</keyword>
<dbReference type="Pfam" id="PF03583">
    <property type="entry name" value="LIP"/>
    <property type="match status" value="1"/>
</dbReference>
<dbReference type="PANTHER" id="PTHR34853">
    <property type="match status" value="1"/>
</dbReference>
<accession>A0A642VDW8</accession>
<comment type="similarity">
    <text evidence="2">Belongs to the AB hydrolase superfamily. Lipase family.</text>
</comment>
<dbReference type="OrthoDB" id="2373480at2759"/>
<protein>
    <recommendedName>
        <fullName evidence="5">Triacylglycerol lipase</fullName>
    </recommendedName>
</protein>
<feature type="signal peptide" evidence="2">
    <location>
        <begin position="1"/>
        <end position="18"/>
    </location>
</feature>